<organism evidence="1 2">
    <name type="scientific">Dunaliella salina</name>
    <name type="common">Green alga</name>
    <name type="synonym">Protococcus salinus</name>
    <dbReference type="NCBI Taxonomy" id="3046"/>
    <lineage>
        <taxon>Eukaryota</taxon>
        <taxon>Viridiplantae</taxon>
        <taxon>Chlorophyta</taxon>
        <taxon>core chlorophytes</taxon>
        <taxon>Chlorophyceae</taxon>
        <taxon>CS clade</taxon>
        <taxon>Chlamydomonadales</taxon>
        <taxon>Dunaliellaceae</taxon>
        <taxon>Dunaliella</taxon>
    </lineage>
</organism>
<evidence type="ECO:0000313" key="1">
    <source>
        <dbReference type="EMBL" id="KAF5832327.1"/>
    </source>
</evidence>
<name>A0ABQ7GCJ0_DUNSA</name>
<dbReference type="EMBL" id="MU069881">
    <property type="protein sequence ID" value="KAF5832327.1"/>
    <property type="molecule type" value="Genomic_DNA"/>
</dbReference>
<sequence>MVYVLADYYVCGMLSSSHSLVYFMFLCASQYRGDVARAREQSMSKGLAGAEAEVSPVSSTSLPRRLEGMAAAVRTRAGAAASAGAGAGQACSVAARHLLAGVLSRCEAVAEARLNPNRHATFDVGEKIRKENWRRWRKLSLHHRVRKRRRTGSMGTNPGPCIEPWLWSLGEALQASSISQNGVL</sequence>
<gene>
    <name evidence="1" type="ORF">DUNSADRAFT_11803</name>
</gene>
<proteinExistence type="predicted"/>
<accession>A0ABQ7GCJ0</accession>
<reference evidence="1" key="1">
    <citation type="submission" date="2017-08" db="EMBL/GenBank/DDBJ databases">
        <authorList>
            <person name="Polle J.E."/>
            <person name="Barry K."/>
            <person name="Cushman J."/>
            <person name="Schmutz J."/>
            <person name="Tran D."/>
            <person name="Hathwaick L.T."/>
            <person name="Yim W.C."/>
            <person name="Jenkins J."/>
            <person name="Mckie-Krisberg Z.M."/>
            <person name="Prochnik S."/>
            <person name="Lindquist E."/>
            <person name="Dockter R.B."/>
            <person name="Adam C."/>
            <person name="Molina H."/>
            <person name="Bunkerborg J."/>
            <person name="Jin E."/>
            <person name="Buchheim M."/>
            <person name="Magnuson J."/>
        </authorList>
    </citation>
    <scope>NUCLEOTIDE SEQUENCE</scope>
    <source>
        <strain evidence="1">CCAP 19/18</strain>
    </source>
</reference>
<comment type="caution">
    <text evidence="1">The sequence shown here is derived from an EMBL/GenBank/DDBJ whole genome shotgun (WGS) entry which is preliminary data.</text>
</comment>
<protein>
    <recommendedName>
        <fullName evidence="3">Encoded protein</fullName>
    </recommendedName>
</protein>
<keyword evidence="2" id="KW-1185">Reference proteome</keyword>
<evidence type="ECO:0000313" key="2">
    <source>
        <dbReference type="Proteomes" id="UP000815325"/>
    </source>
</evidence>
<dbReference type="Proteomes" id="UP000815325">
    <property type="component" value="Unassembled WGS sequence"/>
</dbReference>
<evidence type="ECO:0008006" key="3">
    <source>
        <dbReference type="Google" id="ProtNLM"/>
    </source>
</evidence>